<reference evidence="1" key="1">
    <citation type="submission" date="2023-08" db="EMBL/GenBank/DDBJ databases">
        <title>Genomic characterization of piscicolin 126 produced by Carnobacterium maltaromaticum CM22 strain isolated from salmon (Salmo salar).</title>
        <authorList>
            <person name="Gonzalez-Gragera E."/>
            <person name="Garcia-Lopez J.D."/>
            <person name="Teso-Perez C."/>
            <person name="Gimenez-Hernandez I."/>
            <person name="Peralta-Sanchez J.M."/>
            <person name="Valdivia E."/>
            <person name="Montalban-Lopez M."/>
            <person name="Martin-Platero A.M."/>
            <person name="Banos A."/>
            <person name="Martinez-Bueno M."/>
        </authorList>
    </citation>
    <scope>NUCLEOTIDE SEQUENCE</scope>
    <source>
        <strain evidence="1">CM22</strain>
    </source>
</reference>
<protein>
    <recommendedName>
        <fullName evidence="3">DNA helicase</fullName>
    </recommendedName>
</protein>
<proteinExistence type="predicted"/>
<name>A0AAW9K8S3_CARML</name>
<accession>A0AAW9K8S3</accession>
<dbReference type="PANTHER" id="PTHR30595">
    <property type="entry name" value="GLPR-RELATED TRANSCRIPTIONAL REPRESSOR"/>
    <property type="match status" value="1"/>
</dbReference>
<dbReference type="AlphaFoldDB" id="A0AAW9K8S3"/>
<dbReference type="Gene3D" id="3.30.565.60">
    <property type="match status" value="1"/>
</dbReference>
<organism evidence="1 2">
    <name type="scientific">Carnobacterium maltaromaticum</name>
    <name type="common">Carnobacterium piscicola</name>
    <dbReference type="NCBI Taxonomy" id="2751"/>
    <lineage>
        <taxon>Bacteria</taxon>
        <taxon>Bacillati</taxon>
        <taxon>Bacillota</taxon>
        <taxon>Bacilli</taxon>
        <taxon>Lactobacillales</taxon>
        <taxon>Carnobacteriaceae</taxon>
        <taxon>Carnobacterium</taxon>
    </lineage>
</organism>
<dbReference type="RefSeq" id="WP_322809484.1">
    <property type="nucleotide sequence ID" value="NZ_JAVBVO010000004.1"/>
</dbReference>
<dbReference type="InterPro" id="IPR038475">
    <property type="entry name" value="RecG_C_sf"/>
</dbReference>
<evidence type="ECO:0008006" key="3">
    <source>
        <dbReference type="Google" id="ProtNLM"/>
    </source>
</evidence>
<evidence type="ECO:0000313" key="2">
    <source>
        <dbReference type="Proteomes" id="UP001290462"/>
    </source>
</evidence>
<evidence type="ECO:0000313" key="1">
    <source>
        <dbReference type="EMBL" id="MDZ5759887.1"/>
    </source>
</evidence>
<dbReference type="EMBL" id="JAVBVO010000004">
    <property type="protein sequence ID" value="MDZ5759887.1"/>
    <property type="molecule type" value="Genomic_DNA"/>
</dbReference>
<dbReference type="PANTHER" id="PTHR30595:SF6">
    <property type="entry name" value="SCHLAFEN ALBA-2 DOMAIN-CONTAINING PROTEIN"/>
    <property type="match status" value="1"/>
</dbReference>
<sequence>MKLEDFRVDLIERVRKSASINRFEHPFSEMNNLEIMKILGMYRHDLATRKEGFTLAAVLCFGKNQTIATVVNYWRFDVLERSTKCDQYDDRLNSQTNLIDMYYEIRSFLQKQLSLPETFILDGTERVNVRNILFRELVANMLVHRELSNAFVSMIAIYSEKIEFVNANKPINPRIVTKPTISPYPKNPTIAKVFNI</sequence>
<dbReference type="Proteomes" id="UP001290462">
    <property type="component" value="Unassembled WGS sequence"/>
</dbReference>
<comment type="caution">
    <text evidence="1">The sequence shown here is derived from an EMBL/GenBank/DDBJ whole genome shotgun (WGS) entry which is preliminary data.</text>
</comment>
<gene>
    <name evidence="1" type="ORF">RAK27_14590</name>
</gene>